<sequence length="408" mass="45778">MKIPEIIFCSAVFTLVATAGFADAPDWQNNFDNVGSFYNGVAAAEKDGRYGFVDEKGREIIPVVYENPMMFFTDFMPAQKDGKFGLINKRNDAMLPFEFDELDMRNVRAIRVKKENRWGVFAGDGSEILPVEYEAVKPGAFVGENDRYAVVARDFYWGVVDRSGAFVVPPEYEEIEAFDANGLARVKKNGRWGMVDERGHEKLPMIYASISGWTGKFNVDDPLNTVRTFYRVSLGRGQAGAVDTQLNKIIPEIYAGVEPLNDQYLLVCLPVTERLGLLRNEEFKYGVFSFAAGKVFLEPQFPRDSFEVQGSFLFVHAPGTAVYSEAGEMIIPPRKYSHIKLVKNRFFEARVPPTDGGWGMINLSNPDLSEKIEEVVLDSRGTVIHSTKSGVKNAAEYEAYLALKKEAR</sequence>
<evidence type="ECO:0000256" key="1">
    <source>
        <dbReference type="SAM" id="SignalP"/>
    </source>
</evidence>
<accession>A0ABU5N0F6</accession>
<gene>
    <name evidence="2" type="ORF">P9H32_14870</name>
</gene>
<feature type="signal peptide" evidence="1">
    <location>
        <begin position="1"/>
        <end position="24"/>
    </location>
</feature>
<dbReference type="EMBL" id="JARVCO010000012">
    <property type="protein sequence ID" value="MDZ8119910.1"/>
    <property type="molecule type" value="Genomic_DNA"/>
</dbReference>
<name>A0ABU5N0F6_9BACT</name>
<reference evidence="2 3" key="1">
    <citation type="journal article" date="2024" name="Appl. Environ. Microbiol.">
        <title>Pontiella agarivorans sp. nov., a novel marine anaerobic bacterium capable of degrading macroalgal polysaccharides and fixing nitrogen.</title>
        <authorList>
            <person name="Liu N."/>
            <person name="Kivenson V."/>
            <person name="Peng X."/>
            <person name="Cui Z."/>
            <person name="Lankiewicz T.S."/>
            <person name="Gosselin K.M."/>
            <person name="English C.J."/>
            <person name="Blair E.M."/>
            <person name="O'Malley M.A."/>
            <person name="Valentine D.L."/>
        </authorList>
    </citation>
    <scope>NUCLEOTIDE SEQUENCE [LARGE SCALE GENOMIC DNA]</scope>
    <source>
        <strain evidence="2 3">NLcol2</strain>
    </source>
</reference>
<comment type="caution">
    <text evidence="2">The sequence shown here is derived from an EMBL/GenBank/DDBJ whole genome shotgun (WGS) entry which is preliminary data.</text>
</comment>
<dbReference type="Proteomes" id="UP001290861">
    <property type="component" value="Unassembled WGS sequence"/>
</dbReference>
<dbReference type="PANTHER" id="PTHR37841">
    <property type="entry name" value="GLR2918 PROTEIN"/>
    <property type="match status" value="1"/>
</dbReference>
<dbReference type="Pfam" id="PF14903">
    <property type="entry name" value="WG_beta_rep"/>
    <property type="match status" value="2"/>
</dbReference>
<keyword evidence="3" id="KW-1185">Reference proteome</keyword>
<proteinExistence type="predicted"/>
<evidence type="ECO:0000313" key="2">
    <source>
        <dbReference type="EMBL" id="MDZ8119910.1"/>
    </source>
</evidence>
<dbReference type="InterPro" id="IPR032774">
    <property type="entry name" value="WG_beta_rep"/>
</dbReference>
<feature type="chain" id="PRO_5046944818" evidence="1">
    <location>
        <begin position="25"/>
        <end position="408"/>
    </location>
</feature>
<protein>
    <submittedName>
        <fullName evidence="2">WG repeat-containing protein</fullName>
    </submittedName>
</protein>
<keyword evidence="1" id="KW-0732">Signal</keyword>
<dbReference type="RefSeq" id="WP_322609692.1">
    <property type="nucleotide sequence ID" value="NZ_JARVCO010000012.1"/>
</dbReference>
<dbReference type="PANTHER" id="PTHR37841:SF1">
    <property type="entry name" value="DUF3298 DOMAIN-CONTAINING PROTEIN"/>
    <property type="match status" value="1"/>
</dbReference>
<organism evidence="2 3">
    <name type="scientific">Pontiella agarivorans</name>
    <dbReference type="NCBI Taxonomy" id="3038953"/>
    <lineage>
        <taxon>Bacteria</taxon>
        <taxon>Pseudomonadati</taxon>
        <taxon>Kiritimatiellota</taxon>
        <taxon>Kiritimatiellia</taxon>
        <taxon>Kiritimatiellales</taxon>
        <taxon>Pontiellaceae</taxon>
        <taxon>Pontiella</taxon>
    </lineage>
</organism>
<evidence type="ECO:0000313" key="3">
    <source>
        <dbReference type="Proteomes" id="UP001290861"/>
    </source>
</evidence>